<proteinExistence type="predicted"/>
<keyword evidence="2" id="KW-1185">Reference proteome</keyword>
<sequence length="182" mass="20905">MFGTKLYMGAPDVIAFKERPWESFIYDVYDMNETLFEVAHAIVDHEDIVFGNLTLHFRLVPGHSSGSIALFFEQEVDGQILRFGMYGGLGLNTLQKQHLTDIDDPKFTMRETYLHSIDSVINEHVDVTLGNHTKNNNVLEKHKQQSAHPEQPSPFIDSTAWQTLLAQYRSDMIELMHNPEQN</sequence>
<accession>A0ABW2Y838</accession>
<organism evidence="1 2">
    <name type="scientific">Alloscardovia venturai</name>
    <dbReference type="NCBI Taxonomy" id="1769421"/>
    <lineage>
        <taxon>Bacteria</taxon>
        <taxon>Bacillati</taxon>
        <taxon>Actinomycetota</taxon>
        <taxon>Actinomycetes</taxon>
        <taxon>Bifidobacteriales</taxon>
        <taxon>Bifidobacteriaceae</taxon>
        <taxon>Alloscardovia</taxon>
    </lineage>
</organism>
<dbReference type="Proteomes" id="UP001597036">
    <property type="component" value="Unassembled WGS sequence"/>
</dbReference>
<name>A0ABW2Y838_9BIFI</name>
<gene>
    <name evidence="1" type="ORF">ACFQY8_03180</name>
</gene>
<dbReference type="SUPFAM" id="SSF56281">
    <property type="entry name" value="Metallo-hydrolase/oxidoreductase"/>
    <property type="match status" value="1"/>
</dbReference>
<dbReference type="InterPro" id="IPR036866">
    <property type="entry name" value="RibonucZ/Hydroxyglut_hydro"/>
</dbReference>
<reference evidence="2" key="1">
    <citation type="journal article" date="2019" name="Int. J. Syst. Evol. Microbiol.">
        <title>The Global Catalogue of Microorganisms (GCM) 10K type strain sequencing project: providing services to taxonomists for standard genome sequencing and annotation.</title>
        <authorList>
            <consortium name="The Broad Institute Genomics Platform"/>
            <consortium name="The Broad Institute Genome Sequencing Center for Infectious Disease"/>
            <person name="Wu L."/>
            <person name="Ma J."/>
        </authorList>
    </citation>
    <scope>NUCLEOTIDE SEQUENCE [LARGE SCALE GENOMIC DNA]</scope>
    <source>
        <strain evidence="2">CCM 8604</strain>
    </source>
</reference>
<dbReference type="RefSeq" id="WP_377938466.1">
    <property type="nucleotide sequence ID" value="NZ_JBHTHQ010000016.1"/>
</dbReference>
<evidence type="ECO:0000313" key="2">
    <source>
        <dbReference type="Proteomes" id="UP001597036"/>
    </source>
</evidence>
<comment type="caution">
    <text evidence="1">The sequence shown here is derived from an EMBL/GenBank/DDBJ whole genome shotgun (WGS) entry which is preliminary data.</text>
</comment>
<evidence type="ECO:0000313" key="1">
    <source>
        <dbReference type="EMBL" id="MFD0704751.1"/>
    </source>
</evidence>
<dbReference type="Gene3D" id="3.60.15.10">
    <property type="entry name" value="Ribonuclease Z/Hydroxyacylglutathione hydrolase-like"/>
    <property type="match status" value="1"/>
</dbReference>
<protein>
    <submittedName>
        <fullName evidence="1">Uncharacterized protein</fullName>
    </submittedName>
</protein>
<dbReference type="EMBL" id="JBHTHQ010000016">
    <property type="protein sequence ID" value="MFD0704751.1"/>
    <property type="molecule type" value="Genomic_DNA"/>
</dbReference>